<feature type="domain" description="CRAL-TRIO" evidence="2">
    <location>
        <begin position="214"/>
        <end position="385"/>
    </location>
</feature>
<evidence type="ECO:0000256" key="1">
    <source>
        <dbReference type="SAM" id="MobiDB-lite"/>
    </source>
</evidence>
<dbReference type="Pfam" id="PF00650">
    <property type="entry name" value="CRAL_TRIO"/>
    <property type="match status" value="1"/>
</dbReference>
<dbReference type="PROSITE" id="PS50191">
    <property type="entry name" value="CRAL_TRIO"/>
    <property type="match status" value="1"/>
</dbReference>
<protein>
    <recommendedName>
        <fullName evidence="2">CRAL-TRIO domain-containing protein</fullName>
    </recommendedName>
</protein>
<reference evidence="4" key="1">
    <citation type="submission" date="2021-01" db="EMBL/GenBank/DDBJ databases">
        <authorList>
            <person name="Corre E."/>
            <person name="Pelletier E."/>
            <person name="Niang G."/>
            <person name="Scheremetjew M."/>
            <person name="Finn R."/>
            <person name="Kale V."/>
            <person name="Holt S."/>
            <person name="Cochrane G."/>
            <person name="Meng A."/>
            <person name="Brown T."/>
            <person name="Cohen L."/>
        </authorList>
    </citation>
    <scope>NUCLEOTIDE SEQUENCE</scope>
    <source>
        <strain evidence="4">RCC3387</strain>
    </source>
</reference>
<dbReference type="SMART" id="SM01100">
    <property type="entry name" value="CRAL_TRIO_N"/>
    <property type="match status" value="1"/>
</dbReference>
<gene>
    <name evidence="3" type="ORF">BRAN1462_LOCUS58391</name>
    <name evidence="4" type="ORF">BRAN1462_LOCUS58392</name>
</gene>
<dbReference type="EMBL" id="HBGW01092038">
    <property type="protein sequence ID" value="CAD9640570.1"/>
    <property type="molecule type" value="Transcribed_RNA"/>
</dbReference>
<accession>A0A6V0GH43</accession>
<dbReference type="EMBL" id="HBGW01092037">
    <property type="protein sequence ID" value="CAD9640569.1"/>
    <property type="molecule type" value="Transcribed_RNA"/>
</dbReference>
<dbReference type="PANTHER" id="PTHR45657">
    <property type="entry name" value="CRAL-TRIO DOMAIN-CONTAINING PROTEIN YKL091C-RELATED"/>
    <property type="match status" value="1"/>
</dbReference>
<name>A0A6V0GH43_9DINO</name>
<dbReference type="SUPFAM" id="SSF52087">
    <property type="entry name" value="CRAL/TRIO domain"/>
    <property type="match status" value="1"/>
</dbReference>
<dbReference type="Pfam" id="PF03765">
    <property type="entry name" value="CRAL_TRIO_N"/>
    <property type="match status" value="1"/>
</dbReference>
<dbReference type="InterPro" id="IPR051026">
    <property type="entry name" value="PI/PC_transfer"/>
</dbReference>
<dbReference type="SMART" id="SM00516">
    <property type="entry name" value="SEC14"/>
    <property type="match status" value="1"/>
</dbReference>
<dbReference type="PANTHER" id="PTHR45657:SF1">
    <property type="entry name" value="CRAL-TRIO DOMAIN-CONTAINING PROTEIN YKL091C-RELATED"/>
    <property type="match status" value="1"/>
</dbReference>
<dbReference type="AlphaFoldDB" id="A0A6V0GH43"/>
<dbReference type="InterPro" id="IPR001251">
    <property type="entry name" value="CRAL-TRIO_dom"/>
</dbReference>
<evidence type="ECO:0000313" key="3">
    <source>
        <dbReference type="EMBL" id="CAD9640569.1"/>
    </source>
</evidence>
<dbReference type="CDD" id="cd00170">
    <property type="entry name" value="SEC14"/>
    <property type="match status" value="1"/>
</dbReference>
<dbReference type="InterPro" id="IPR036273">
    <property type="entry name" value="CRAL/TRIO_N_dom_sf"/>
</dbReference>
<dbReference type="InterPro" id="IPR036865">
    <property type="entry name" value="CRAL-TRIO_dom_sf"/>
</dbReference>
<evidence type="ECO:0000313" key="4">
    <source>
        <dbReference type="EMBL" id="CAD9640570.1"/>
    </source>
</evidence>
<proteinExistence type="predicted"/>
<evidence type="ECO:0000259" key="2">
    <source>
        <dbReference type="PROSITE" id="PS50191"/>
    </source>
</evidence>
<dbReference type="SUPFAM" id="SSF46938">
    <property type="entry name" value="CRAL/TRIO N-terminal domain"/>
    <property type="match status" value="1"/>
</dbReference>
<dbReference type="Gene3D" id="3.40.525.10">
    <property type="entry name" value="CRAL-TRIO lipid binding domain"/>
    <property type="match status" value="1"/>
</dbReference>
<feature type="region of interest" description="Disordered" evidence="1">
    <location>
        <begin position="8"/>
        <end position="83"/>
    </location>
</feature>
<sequence length="416" mass="46292">MVMKVFLLGASKSEAATSVEGAAGTRRREPDSPAEKGFGSPRSTAPQPQRPRRPRRQPRWAWASCCGDGRREEGGGQDSEPLRDASAFGTVDQASGGNRVASPKFCGMRMGLEPGGAPPSVEAFPSAPIGEEFPESWASLLDFVNDERALCADLRHVLKDTRGPKDPVTMLRFLRARSGDVQKAAAMYRNARSWHEGNGWEHGFRTGQIDDELHRRFDAYWKPIGLLGRDREGRPVLWDRIGTSETGNDLPIDFLKKHEVYTMTRLQQAMEELSVADGRPHMYFTVVVDLAGLGVKHMNRRSLSEYQQLVRIDEDLYPEMVKRVIVVNAPRIFDTIWSIVKYFFDEGTRAKIQIAGKTRPEVALAPFLESKWIPQALGGDLHVGSGGCDSAYCEPFIIGATPVSDDLRQSIWRAHG</sequence>
<organism evidence="4">
    <name type="scientific">Zooxanthella nutricula</name>
    <dbReference type="NCBI Taxonomy" id="1333877"/>
    <lineage>
        <taxon>Eukaryota</taxon>
        <taxon>Sar</taxon>
        <taxon>Alveolata</taxon>
        <taxon>Dinophyceae</taxon>
        <taxon>Peridiniales</taxon>
        <taxon>Peridiniales incertae sedis</taxon>
        <taxon>Zooxanthella</taxon>
    </lineage>
</organism>
<dbReference type="InterPro" id="IPR011074">
    <property type="entry name" value="CRAL/TRIO_N_dom"/>
</dbReference>